<dbReference type="OrthoDB" id="5814005at2759"/>
<evidence type="ECO:0000256" key="2">
    <source>
        <dbReference type="SAM" id="MobiDB-lite"/>
    </source>
</evidence>
<dbReference type="Pfam" id="PF01549">
    <property type="entry name" value="ShK"/>
    <property type="match status" value="4"/>
</dbReference>
<accession>A0A6V7VG33</accession>
<feature type="disulfide bond" evidence="1">
    <location>
        <begin position="292"/>
        <end position="326"/>
    </location>
</feature>
<dbReference type="PANTHER" id="PTHR21724:SF108">
    <property type="entry name" value="SHKT DOMAIN-CONTAINING PROTEIN"/>
    <property type="match status" value="1"/>
</dbReference>
<evidence type="ECO:0000313" key="5">
    <source>
        <dbReference type="EMBL" id="CAD2173151.1"/>
    </source>
</evidence>
<keyword evidence="1" id="KW-1015">Disulfide bond</keyword>
<dbReference type="EMBL" id="CAJEWN010000213">
    <property type="protein sequence ID" value="CAD2173151.1"/>
    <property type="molecule type" value="Genomic_DNA"/>
</dbReference>
<evidence type="ECO:0000256" key="3">
    <source>
        <dbReference type="SAM" id="Phobius"/>
    </source>
</evidence>
<keyword evidence="3" id="KW-0812">Transmembrane</keyword>
<comment type="caution">
    <text evidence="1">Lacks conserved residue(s) required for the propagation of feature annotation.</text>
</comment>
<dbReference type="Proteomes" id="UP000580250">
    <property type="component" value="Unassembled WGS sequence"/>
</dbReference>
<keyword evidence="3" id="KW-0472">Membrane</keyword>
<feature type="region of interest" description="Disordered" evidence="2">
    <location>
        <begin position="229"/>
        <end position="281"/>
    </location>
</feature>
<gene>
    <name evidence="5" type="ORF">MENT_LOCUS24741</name>
</gene>
<proteinExistence type="predicted"/>
<feature type="domain" description="ShKT" evidence="4">
    <location>
        <begin position="148"/>
        <end position="185"/>
    </location>
</feature>
<protein>
    <recommendedName>
        <fullName evidence="4">ShKT domain-containing protein</fullName>
    </recommendedName>
</protein>
<dbReference type="PROSITE" id="PS51670">
    <property type="entry name" value="SHKT"/>
    <property type="match status" value="3"/>
</dbReference>
<sequence>MENKLLLYSQQKEKQQKQFNKFLKINYYIYSLIKTIFLFIYFSTSSQFFVSAQDGSSELISEKTPATSVLSSTRLRVRCTDDSLRLYPNATSCPDERDPESCRMIFTTTASSNPATRDPKCDNPLLKDLSEQCRRTCAICCEDSSYACQNDESGIVNCNQNTEKCGMSEFSAMMVKFCPATCGLCLTKRCKDQIDDCEDMKSLCTNEIYATFMEHQCAKTCGKCGNEEEDGDKGEDSGEEENNGGGETKGIVKDRGGSLEELPEEEVDVSKEQQTVQIRGKPKNKNAVNETCFDLWKNCKRNKKFCHHPSYRVMMKKNCARTCGYCKPLNEKEKINEKHSGKELKQREKKIVEMPILFVKVGQKMVIVTVMNILRKRNVKNVHILAVFVDVKE</sequence>
<dbReference type="AlphaFoldDB" id="A0A6V7VG33"/>
<evidence type="ECO:0000259" key="4">
    <source>
        <dbReference type="PROSITE" id="PS51670"/>
    </source>
</evidence>
<dbReference type="Gene3D" id="1.10.10.1940">
    <property type="match status" value="1"/>
</dbReference>
<evidence type="ECO:0000256" key="1">
    <source>
        <dbReference type="PROSITE-ProRule" id="PRU01005"/>
    </source>
</evidence>
<feature type="compositionally biased region" description="Acidic residues" evidence="2">
    <location>
        <begin position="229"/>
        <end position="242"/>
    </location>
</feature>
<reference evidence="5 6" key="1">
    <citation type="submission" date="2020-08" db="EMBL/GenBank/DDBJ databases">
        <authorList>
            <person name="Koutsovoulos G."/>
            <person name="Danchin GJ E."/>
        </authorList>
    </citation>
    <scope>NUCLEOTIDE SEQUENCE [LARGE SCALE GENOMIC DNA]</scope>
</reference>
<keyword evidence="3" id="KW-1133">Transmembrane helix</keyword>
<organism evidence="5 6">
    <name type="scientific">Meloidogyne enterolobii</name>
    <name type="common">Root-knot nematode worm</name>
    <name type="synonym">Meloidogyne mayaguensis</name>
    <dbReference type="NCBI Taxonomy" id="390850"/>
    <lineage>
        <taxon>Eukaryota</taxon>
        <taxon>Metazoa</taxon>
        <taxon>Ecdysozoa</taxon>
        <taxon>Nematoda</taxon>
        <taxon>Chromadorea</taxon>
        <taxon>Rhabditida</taxon>
        <taxon>Tylenchina</taxon>
        <taxon>Tylenchomorpha</taxon>
        <taxon>Tylenchoidea</taxon>
        <taxon>Meloidogynidae</taxon>
        <taxon>Meloidogyninae</taxon>
        <taxon>Meloidogyne</taxon>
    </lineage>
</organism>
<dbReference type="SMART" id="SM00254">
    <property type="entry name" value="ShKT"/>
    <property type="match status" value="4"/>
</dbReference>
<comment type="caution">
    <text evidence="5">The sequence shown here is derived from an EMBL/GenBank/DDBJ whole genome shotgun (WGS) entry which is preliminary data.</text>
</comment>
<dbReference type="InterPro" id="IPR003582">
    <property type="entry name" value="ShKT_dom"/>
</dbReference>
<feature type="domain" description="ShKT" evidence="4">
    <location>
        <begin position="190"/>
        <end position="224"/>
    </location>
</feature>
<feature type="disulfide bond" evidence="1">
    <location>
        <begin position="190"/>
        <end position="224"/>
    </location>
</feature>
<evidence type="ECO:0000313" key="6">
    <source>
        <dbReference type="Proteomes" id="UP000580250"/>
    </source>
</evidence>
<dbReference type="Gene3D" id="1.10.10.1870">
    <property type="entry name" value="ShTK domain-like"/>
    <property type="match status" value="1"/>
</dbReference>
<feature type="domain" description="ShKT" evidence="4">
    <location>
        <begin position="292"/>
        <end position="326"/>
    </location>
</feature>
<dbReference type="PANTHER" id="PTHR21724">
    <property type="entry name" value="SHKT DOMAIN-CONTAINING PROTEIN"/>
    <property type="match status" value="1"/>
</dbReference>
<feature type="transmembrane region" description="Helical" evidence="3">
    <location>
        <begin position="21"/>
        <end position="42"/>
    </location>
</feature>
<name>A0A6V7VG33_MELEN</name>